<keyword evidence="2" id="KW-0812">Transmembrane</keyword>
<organism evidence="4 5">
    <name type="scientific">Actinomadura chibensis</name>
    <dbReference type="NCBI Taxonomy" id="392828"/>
    <lineage>
        <taxon>Bacteria</taxon>
        <taxon>Bacillati</taxon>
        <taxon>Actinomycetota</taxon>
        <taxon>Actinomycetes</taxon>
        <taxon>Streptosporangiales</taxon>
        <taxon>Thermomonosporaceae</taxon>
        <taxon>Actinomadura</taxon>
    </lineage>
</organism>
<feature type="compositionally biased region" description="Low complexity" evidence="1">
    <location>
        <begin position="1"/>
        <end position="10"/>
    </location>
</feature>
<gene>
    <name evidence="4" type="ORF">FXF69_15465</name>
</gene>
<feature type="region of interest" description="Disordered" evidence="1">
    <location>
        <begin position="1"/>
        <end position="23"/>
    </location>
</feature>
<evidence type="ECO:0000256" key="1">
    <source>
        <dbReference type="SAM" id="MobiDB-lite"/>
    </source>
</evidence>
<feature type="domain" description="Peptidase S9 prolyl oligopeptidase catalytic" evidence="3">
    <location>
        <begin position="221"/>
        <end position="352"/>
    </location>
</feature>
<feature type="transmembrane region" description="Helical" evidence="2">
    <location>
        <begin position="29"/>
        <end position="52"/>
    </location>
</feature>
<dbReference type="STRING" id="1220554.GCA_001552135_02960"/>
<dbReference type="EMBL" id="VSFG01000002">
    <property type="protein sequence ID" value="TYB46614.1"/>
    <property type="molecule type" value="Genomic_DNA"/>
</dbReference>
<keyword evidence="5" id="KW-1185">Reference proteome</keyword>
<dbReference type="AlphaFoldDB" id="A0A5D0NQX3"/>
<accession>A0A5D0NQX3</accession>
<dbReference type="InterPro" id="IPR001375">
    <property type="entry name" value="Peptidase_S9_cat"/>
</dbReference>
<evidence type="ECO:0000256" key="2">
    <source>
        <dbReference type="SAM" id="Phobius"/>
    </source>
</evidence>
<dbReference type="Proteomes" id="UP000323380">
    <property type="component" value="Unassembled WGS sequence"/>
</dbReference>
<evidence type="ECO:0000313" key="5">
    <source>
        <dbReference type="Proteomes" id="UP000323380"/>
    </source>
</evidence>
<dbReference type="RefSeq" id="WP_083980691.1">
    <property type="nucleotide sequence ID" value="NZ_VSFG01000002.1"/>
</dbReference>
<proteinExistence type="predicted"/>
<sequence length="395" mass="42287">MPTAVSESPAPATPEPPSPARRRRRARTLVAAAAAVAVLLCAAVGGIGWYFAGVATQVDHSEEYPLTVADVANGTVTLPREASTERPGTWALAWKGGRALLGPVIRRDGDHVVRKVDSVVQGTLAKGTRATIDHWVYGDDPKKSLGLDFQDVAYPSKVGPMPAWLVPGRSPESTWVIGVHGRNADKIETMRAMRAVHALGLPMLSIAYRNDVGAPPSPDRKNHLGDTEWNEVVSAMAYARAHGATGVVLYGWSMGGAMVMTALRDDPSFVRGVVLDSPVMDWSATLDKQGSARSLPPFITDVAKQVLQWRIGIDLSDYDQRRYAPRLRTPVLLYTAKDDGTVANGPAFAFARTAPPGTVTHVKADGGHTEAWNVDPAAYERALTAFLRTAVTTAG</sequence>
<name>A0A5D0NQX3_9ACTN</name>
<evidence type="ECO:0000313" key="4">
    <source>
        <dbReference type="EMBL" id="TYB46614.1"/>
    </source>
</evidence>
<dbReference type="Gene3D" id="3.40.50.1820">
    <property type="entry name" value="alpha/beta hydrolase"/>
    <property type="match status" value="1"/>
</dbReference>
<reference evidence="4 5" key="1">
    <citation type="submission" date="2019-08" db="EMBL/GenBank/DDBJ databases">
        <title>Actinomadura sp. nov. CYP1-5 isolated from mountain soil.</title>
        <authorList>
            <person name="Songsumanus A."/>
            <person name="Kuncharoen N."/>
            <person name="Kudo T."/>
            <person name="Yuki M."/>
            <person name="Igarashi Y."/>
            <person name="Tanasupawat S."/>
        </authorList>
    </citation>
    <scope>NUCLEOTIDE SEQUENCE [LARGE SCALE GENOMIC DNA]</scope>
    <source>
        <strain evidence="4 5">JCM 14158</strain>
    </source>
</reference>
<dbReference type="InterPro" id="IPR029058">
    <property type="entry name" value="AB_hydrolase_fold"/>
</dbReference>
<dbReference type="SUPFAM" id="SSF53474">
    <property type="entry name" value="alpha/beta-Hydrolases"/>
    <property type="match status" value="1"/>
</dbReference>
<comment type="caution">
    <text evidence="4">The sequence shown here is derived from an EMBL/GenBank/DDBJ whole genome shotgun (WGS) entry which is preliminary data.</text>
</comment>
<dbReference type="GO" id="GO:0008236">
    <property type="term" value="F:serine-type peptidase activity"/>
    <property type="evidence" value="ECO:0007669"/>
    <property type="project" value="InterPro"/>
</dbReference>
<dbReference type="GO" id="GO:0006508">
    <property type="term" value="P:proteolysis"/>
    <property type="evidence" value="ECO:0007669"/>
    <property type="project" value="InterPro"/>
</dbReference>
<keyword evidence="2" id="KW-0472">Membrane</keyword>
<evidence type="ECO:0000259" key="3">
    <source>
        <dbReference type="Pfam" id="PF00326"/>
    </source>
</evidence>
<keyword evidence="2" id="KW-1133">Transmembrane helix</keyword>
<dbReference type="Pfam" id="PF00326">
    <property type="entry name" value="Peptidase_S9"/>
    <property type="match status" value="1"/>
</dbReference>
<protein>
    <submittedName>
        <fullName evidence="4">Lysophospholipase</fullName>
    </submittedName>
</protein>